<dbReference type="EMBL" id="JBHRYQ010000001">
    <property type="protein sequence ID" value="MFC3813021.1"/>
    <property type="molecule type" value="Genomic_DNA"/>
</dbReference>
<evidence type="ECO:0000313" key="10">
    <source>
        <dbReference type="Proteomes" id="UP001595616"/>
    </source>
</evidence>
<dbReference type="PANTHER" id="PTHR12589:SF7">
    <property type="entry name" value="6-PYRUVOYL TETRAHYDROBIOPTERIN SYNTHASE"/>
    <property type="match status" value="1"/>
</dbReference>
<evidence type="ECO:0000256" key="2">
    <source>
        <dbReference type="ARBA" id="ARBA00008900"/>
    </source>
</evidence>
<dbReference type="PIRSF" id="PIRSF006113">
    <property type="entry name" value="PTP_synth"/>
    <property type="match status" value="1"/>
</dbReference>
<evidence type="ECO:0000256" key="8">
    <source>
        <dbReference type="PIRNR" id="PIRNR006113"/>
    </source>
</evidence>
<evidence type="ECO:0000256" key="7">
    <source>
        <dbReference type="ARBA" id="ARBA00048807"/>
    </source>
</evidence>
<dbReference type="RefSeq" id="WP_379839927.1">
    <property type="nucleotide sequence ID" value="NZ_JBHRYQ010000001.1"/>
</dbReference>
<accession>A0ABV7Z424</accession>
<name>A0ABV7Z424_9BACT</name>
<keyword evidence="4 8" id="KW-0479">Metal-binding</keyword>
<dbReference type="SUPFAM" id="SSF55620">
    <property type="entry name" value="Tetrahydrobiopterin biosynthesis enzymes-like"/>
    <property type="match status" value="1"/>
</dbReference>
<keyword evidence="6 8" id="KW-0456">Lyase</keyword>
<protein>
    <recommendedName>
        <fullName evidence="3 8">6-carboxy-5,6,7,8-tetrahydropterin synthase</fullName>
        <ecNumber evidence="8">4.-.-.-</ecNumber>
    </recommendedName>
</protein>
<dbReference type="EC" id="4.-.-.-" evidence="8"/>
<reference evidence="10" key="1">
    <citation type="journal article" date="2019" name="Int. J. Syst. Evol. Microbiol.">
        <title>The Global Catalogue of Microorganisms (GCM) 10K type strain sequencing project: providing services to taxonomists for standard genome sequencing and annotation.</title>
        <authorList>
            <consortium name="The Broad Institute Genomics Platform"/>
            <consortium name="The Broad Institute Genome Sequencing Center for Infectious Disease"/>
            <person name="Wu L."/>
            <person name="Ma J."/>
        </authorList>
    </citation>
    <scope>NUCLEOTIDE SEQUENCE [LARGE SCALE GENOMIC DNA]</scope>
    <source>
        <strain evidence="10">CECT 7956</strain>
    </source>
</reference>
<comment type="caution">
    <text evidence="9">The sequence shown here is derived from an EMBL/GenBank/DDBJ whole genome shotgun (WGS) entry which is preliminary data.</text>
</comment>
<proteinExistence type="inferred from homology"/>
<evidence type="ECO:0000256" key="6">
    <source>
        <dbReference type="ARBA" id="ARBA00023239"/>
    </source>
</evidence>
<dbReference type="Proteomes" id="UP001595616">
    <property type="component" value="Unassembled WGS sequence"/>
</dbReference>
<dbReference type="InterPro" id="IPR007115">
    <property type="entry name" value="6-PTP_synth/QueD"/>
</dbReference>
<gene>
    <name evidence="9" type="ORF">ACFOOI_20320</name>
</gene>
<keyword evidence="8" id="KW-0671">Queuosine biosynthesis</keyword>
<evidence type="ECO:0000256" key="3">
    <source>
        <dbReference type="ARBA" id="ARBA00018141"/>
    </source>
</evidence>
<keyword evidence="10" id="KW-1185">Reference proteome</keyword>
<evidence type="ECO:0000256" key="4">
    <source>
        <dbReference type="ARBA" id="ARBA00022723"/>
    </source>
</evidence>
<dbReference type="InterPro" id="IPR038418">
    <property type="entry name" value="6-PTP_synth/QueD_sf"/>
</dbReference>
<evidence type="ECO:0000313" key="9">
    <source>
        <dbReference type="EMBL" id="MFC3813021.1"/>
    </source>
</evidence>
<comment type="pathway">
    <text evidence="1 8">Purine metabolism; 7-cyano-7-deazaguanine biosynthesis.</text>
</comment>
<evidence type="ECO:0000256" key="1">
    <source>
        <dbReference type="ARBA" id="ARBA00005061"/>
    </source>
</evidence>
<organism evidence="9 10">
    <name type="scientific">Lacihabitans lacunae</name>
    <dbReference type="NCBI Taxonomy" id="1028214"/>
    <lineage>
        <taxon>Bacteria</taxon>
        <taxon>Pseudomonadati</taxon>
        <taxon>Bacteroidota</taxon>
        <taxon>Cytophagia</taxon>
        <taxon>Cytophagales</taxon>
        <taxon>Leadbetterellaceae</taxon>
        <taxon>Lacihabitans</taxon>
    </lineage>
</organism>
<comment type="cofactor">
    <cofactor evidence="8">
        <name>Zn(2+)</name>
        <dbReference type="ChEBI" id="CHEBI:29105"/>
    </cofactor>
    <text evidence="8">Binds 1 zinc ion per subunit.</text>
</comment>
<dbReference type="PANTHER" id="PTHR12589">
    <property type="entry name" value="PYRUVOYL TETRAHYDROBIOPTERIN SYNTHASE"/>
    <property type="match status" value="1"/>
</dbReference>
<dbReference type="Gene3D" id="3.30.479.10">
    <property type="entry name" value="6-pyruvoyl tetrahydropterin synthase/QueD"/>
    <property type="match status" value="1"/>
</dbReference>
<evidence type="ECO:0000256" key="5">
    <source>
        <dbReference type="ARBA" id="ARBA00022833"/>
    </source>
</evidence>
<sequence>MIQITRRETFNAAHRLFNPKWDAEKNFEVFGPCSRIHGHNWELFVTVSGEINPDTGFVMDLKDLRDLVREEIIDKVDHTYLNEDVPFLKGMLPSTENFAIAIWKIIQPLLKSKYNVDLFKIKLTETTNHFVEYFGK</sequence>
<dbReference type="Pfam" id="PF01242">
    <property type="entry name" value="PTPS"/>
    <property type="match status" value="1"/>
</dbReference>
<comment type="catalytic activity">
    <reaction evidence="7 8">
        <text>7,8-dihydroneopterin 3'-triphosphate + H2O = 6-carboxy-5,6,7,8-tetrahydropterin + triphosphate + acetaldehyde + 2 H(+)</text>
        <dbReference type="Rhea" id="RHEA:27966"/>
        <dbReference type="ChEBI" id="CHEBI:15343"/>
        <dbReference type="ChEBI" id="CHEBI:15377"/>
        <dbReference type="ChEBI" id="CHEBI:15378"/>
        <dbReference type="ChEBI" id="CHEBI:18036"/>
        <dbReference type="ChEBI" id="CHEBI:58462"/>
        <dbReference type="ChEBI" id="CHEBI:61032"/>
        <dbReference type="EC" id="4.1.2.50"/>
    </reaction>
</comment>
<keyword evidence="5 8" id="KW-0862">Zinc</keyword>
<comment type="similarity">
    <text evidence="2 8">Belongs to the PTPS family. QueD subfamily.</text>
</comment>